<evidence type="ECO:0000313" key="1">
    <source>
        <dbReference type="EMBL" id="MET7028329.1"/>
    </source>
</evidence>
<gene>
    <name evidence="1" type="ORF">ABXZ32_02930</name>
</gene>
<organism evidence="1 2">
    <name type="scientific">Sediminicola luteus</name>
    <dbReference type="NCBI Taxonomy" id="319238"/>
    <lineage>
        <taxon>Bacteria</taxon>
        <taxon>Pseudomonadati</taxon>
        <taxon>Bacteroidota</taxon>
        <taxon>Flavobacteriia</taxon>
        <taxon>Flavobacteriales</taxon>
        <taxon>Flavobacteriaceae</taxon>
        <taxon>Sediminicola</taxon>
    </lineage>
</organism>
<sequence>MRKVLIPTDFTIESLQLIEYAILNFPDKKLDIILIAGHKLPDTRWDLTRFRTRTQVRKQLNEKFNASIHRINMEHKKNIERISFELFTGINSYAFRNFLEQLDAHDAVVPKQKTLYCEDRKWFDTTKFIKKNVKNIIEAPMECTEEVPQRKFSILSLFS</sequence>
<dbReference type="RefSeq" id="WP_354617186.1">
    <property type="nucleotide sequence ID" value="NZ_JBEWYP010000001.1"/>
</dbReference>
<evidence type="ECO:0000313" key="2">
    <source>
        <dbReference type="Proteomes" id="UP001549773"/>
    </source>
</evidence>
<keyword evidence="2" id="KW-1185">Reference proteome</keyword>
<reference evidence="1 2" key="1">
    <citation type="submission" date="2024-07" db="EMBL/GenBank/DDBJ databases">
        <title>The genome sequence of type strain Sediminicola luteus GDMCC 1.2596T.</title>
        <authorList>
            <person name="Liu Y."/>
        </authorList>
    </citation>
    <scope>NUCLEOTIDE SEQUENCE [LARGE SCALE GENOMIC DNA]</scope>
    <source>
        <strain evidence="1 2">GDMCC 1.2596</strain>
    </source>
</reference>
<dbReference type="Proteomes" id="UP001549773">
    <property type="component" value="Unassembled WGS sequence"/>
</dbReference>
<protein>
    <recommendedName>
        <fullName evidence="3">UspA domain-containing protein</fullName>
    </recommendedName>
</protein>
<accession>A0ABV2TSV1</accession>
<proteinExistence type="predicted"/>
<name>A0ABV2TSV1_9FLAO</name>
<dbReference type="EMBL" id="JBEWYP010000001">
    <property type="protein sequence ID" value="MET7028329.1"/>
    <property type="molecule type" value="Genomic_DNA"/>
</dbReference>
<comment type="caution">
    <text evidence="1">The sequence shown here is derived from an EMBL/GenBank/DDBJ whole genome shotgun (WGS) entry which is preliminary data.</text>
</comment>
<evidence type="ECO:0008006" key="3">
    <source>
        <dbReference type="Google" id="ProtNLM"/>
    </source>
</evidence>